<dbReference type="InterPro" id="IPR036291">
    <property type="entry name" value="NAD(P)-bd_dom_sf"/>
</dbReference>
<dbReference type="PANTHER" id="PTHR21363:SF0">
    <property type="entry name" value="PREPHENATE DEHYDROGENASE [NADP(+)]"/>
    <property type="match status" value="1"/>
</dbReference>
<evidence type="ECO:0000256" key="1">
    <source>
        <dbReference type="ARBA" id="ARBA00007964"/>
    </source>
</evidence>
<dbReference type="GO" id="GO:0006571">
    <property type="term" value="P:tyrosine biosynthetic process"/>
    <property type="evidence" value="ECO:0007669"/>
    <property type="project" value="UniProtKB-UniRule"/>
</dbReference>
<evidence type="ECO:0000313" key="11">
    <source>
        <dbReference type="EMBL" id="CDO51555.1"/>
    </source>
</evidence>
<comment type="similarity">
    <text evidence="1 9">Belongs to the prephenate/arogenate dehydrogenase family.</text>
</comment>
<dbReference type="AlphaFoldDB" id="A0A0J9X4C0"/>
<keyword evidence="6 9" id="KW-0057">Aromatic amino acid biosynthesis</keyword>
<dbReference type="FunFam" id="1.10.3660.10:FF:000004">
    <property type="entry name" value="Prephenate dehydrogenase [NADP(+)]"/>
    <property type="match status" value="1"/>
</dbReference>
<accession>A0A0J9X4C0</accession>
<comment type="pathway">
    <text evidence="8 9">Amino-acid biosynthesis; L-tyrosine biosynthesis; (4-hydroxyphenyl)pyruvate from prephenate (NADP(+) route): step 1/1.</text>
</comment>
<comment type="caution">
    <text evidence="11">The sequence shown here is derived from an EMBL/GenBank/DDBJ whole genome shotgun (WGS) entry which is preliminary data.</text>
</comment>
<dbReference type="InterPro" id="IPR008927">
    <property type="entry name" value="6-PGluconate_DH-like_C_sf"/>
</dbReference>
<keyword evidence="12" id="KW-1185">Reference proteome</keyword>
<evidence type="ECO:0000256" key="3">
    <source>
        <dbReference type="ARBA" id="ARBA00022605"/>
    </source>
</evidence>
<dbReference type="OrthoDB" id="5399569at2759"/>
<keyword evidence="5 9" id="KW-0560">Oxidoreductase</keyword>
<dbReference type="GO" id="GO:0004665">
    <property type="term" value="F:prephenate dehydrogenase (NADP+) activity"/>
    <property type="evidence" value="ECO:0007669"/>
    <property type="project" value="UniProtKB-UniRule"/>
</dbReference>
<evidence type="ECO:0000256" key="8">
    <source>
        <dbReference type="ARBA" id="ARBA00060605"/>
    </source>
</evidence>
<name>A0A0J9X4C0_GEOCN</name>
<dbReference type="GO" id="GO:0008977">
    <property type="term" value="F:prephenate dehydrogenase (NAD+) activity"/>
    <property type="evidence" value="ECO:0007669"/>
    <property type="project" value="InterPro"/>
</dbReference>
<dbReference type="PIRSF" id="PIRSF036510">
    <property type="entry name" value="PDH_fung"/>
    <property type="match status" value="1"/>
</dbReference>
<evidence type="ECO:0000259" key="10">
    <source>
        <dbReference type="PROSITE" id="PS51176"/>
    </source>
</evidence>
<comment type="catalytic activity">
    <reaction evidence="7 9">
        <text>prephenate + NADP(+) = 3-(4-hydroxyphenyl)pyruvate + CO2 + NADPH</text>
        <dbReference type="Rhea" id="RHEA:21640"/>
        <dbReference type="ChEBI" id="CHEBI:16526"/>
        <dbReference type="ChEBI" id="CHEBI:29934"/>
        <dbReference type="ChEBI" id="CHEBI:36242"/>
        <dbReference type="ChEBI" id="CHEBI:57783"/>
        <dbReference type="ChEBI" id="CHEBI:58349"/>
        <dbReference type="EC" id="1.3.1.13"/>
    </reaction>
</comment>
<dbReference type="STRING" id="1173061.A0A0J9X4C0"/>
<dbReference type="Gene3D" id="3.40.50.720">
    <property type="entry name" value="NAD(P)-binding Rossmann-like Domain"/>
    <property type="match status" value="1"/>
</dbReference>
<dbReference type="InterPro" id="IPR012385">
    <property type="entry name" value="Prephenate_DH_fun"/>
</dbReference>
<dbReference type="PANTHER" id="PTHR21363">
    <property type="entry name" value="PREPHENATE DEHYDROGENASE"/>
    <property type="match status" value="1"/>
</dbReference>
<dbReference type="PROSITE" id="PS51176">
    <property type="entry name" value="PDH_ADH"/>
    <property type="match status" value="1"/>
</dbReference>
<protein>
    <recommendedName>
        <fullName evidence="9">Prephenate dehydrogenase [NADP(+)]</fullName>
        <shortName evidence="9">PRDH</shortName>
        <ecNumber evidence="9">1.3.1.13</ecNumber>
    </recommendedName>
</protein>
<feature type="domain" description="Prephenate/arogenate dehydrogenase" evidence="10">
    <location>
        <begin position="16"/>
        <end position="296"/>
    </location>
</feature>
<sequence>MVVATPEQIAQWKETKKIGIIGLGDMGQLYARKFTESGWKVCACDRESLYEETKKKFLNTSVEVVRDGHLVSRVSDFIIYSVEAANIKQIAATYGPSTKVNAIVGGQTSCKAPEIEAFEASLPEDVEIITCHSLHGPRVATEGQPLVLIQHRASDESFAFVESLFEDFKSKKVYLTATEHDRITADTQAVTHAAFLSMGVAWMANNQYPWTIPKWIGGIENAKVNISLRIFSNKWHVYAGLAITNPQAHKQILQYATSTTELFKLMIEGSGDELRTRLFAARDFVFGKLEKKHSLLLSDDLLENFSLSKSPPEGPKANSHLSLLGIVDSWFQLGIIPYDHMICSTPLFRIWLGVTEYIFCTPGLLESIVDFVIKDHTFRRDDMEFVIAARSWSDIVHHGDFELYKSTFEKTQNFFKPMFAEANKLGNDMIKTILKKTEQNELENDE</sequence>
<dbReference type="SUPFAM" id="SSF48179">
    <property type="entry name" value="6-phosphogluconate dehydrogenase C-terminal domain-like"/>
    <property type="match status" value="2"/>
</dbReference>
<dbReference type="Proteomes" id="UP000242525">
    <property type="component" value="Unassembled WGS sequence"/>
</dbReference>
<dbReference type="EC" id="1.3.1.13" evidence="9"/>
<dbReference type="SUPFAM" id="SSF51735">
    <property type="entry name" value="NAD(P)-binding Rossmann-fold domains"/>
    <property type="match status" value="1"/>
</dbReference>
<dbReference type="Gene3D" id="1.10.3660.10">
    <property type="entry name" value="6-phosphogluconate dehydrogenase C-terminal like domain"/>
    <property type="match status" value="2"/>
</dbReference>
<dbReference type="Pfam" id="PF03807">
    <property type="entry name" value="F420_oxidored"/>
    <property type="match status" value="1"/>
</dbReference>
<proteinExistence type="inferred from homology"/>
<evidence type="ECO:0000256" key="2">
    <source>
        <dbReference type="ARBA" id="ARBA00022498"/>
    </source>
</evidence>
<evidence type="ECO:0000256" key="4">
    <source>
        <dbReference type="ARBA" id="ARBA00022857"/>
    </source>
</evidence>
<reference evidence="11" key="1">
    <citation type="submission" date="2014-03" db="EMBL/GenBank/DDBJ databases">
        <authorList>
            <person name="Casaregola S."/>
        </authorList>
    </citation>
    <scope>NUCLEOTIDE SEQUENCE [LARGE SCALE GENOMIC DNA]</scope>
    <source>
        <strain evidence="11">CLIB 918</strain>
    </source>
</reference>
<evidence type="ECO:0000256" key="6">
    <source>
        <dbReference type="ARBA" id="ARBA00023141"/>
    </source>
</evidence>
<dbReference type="EMBL" id="CCBN010000001">
    <property type="protein sequence ID" value="CDO51555.1"/>
    <property type="molecule type" value="Genomic_DNA"/>
</dbReference>
<gene>
    <name evidence="11" type="ORF">BN980_GECA01s08183g</name>
</gene>
<keyword evidence="4 9" id="KW-0521">NADP</keyword>
<dbReference type="FunFam" id="3.40.50.720:FF:000339">
    <property type="entry name" value="Prephenate dehydrogenase [NADP(+)]"/>
    <property type="match status" value="1"/>
</dbReference>
<dbReference type="FunFam" id="1.10.3660.10:FF:000002">
    <property type="entry name" value="Prephenate dehydrogenase [NADP(+)]"/>
    <property type="match status" value="1"/>
</dbReference>
<dbReference type="InterPro" id="IPR003099">
    <property type="entry name" value="Prephen_DH"/>
</dbReference>
<evidence type="ECO:0000256" key="7">
    <source>
        <dbReference type="ARBA" id="ARBA00051295"/>
    </source>
</evidence>
<dbReference type="UniPathway" id="UPA00122">
    <property type="reaction ID" value="UER00962"/>
</dbReference>
<evidence type="ECO:0000313" key="12">
    <source>
        <dbReference type="Proteomes" id="UP000242525"/>
    </source>
</evidence>
<keyword evidence="3 9" id="KW-0028">Amino-acid biosynthesis</keyword>
<dbReference type="GO" id="GO:0070403">
    <property type="term" value="F:NAD+ binding"/>
    <property type="evidence" value="ECO:0007669"/>
    <property type="project" value="TreeGrafter"/>
</dbReference>
<evidence type="ECO:0000256" key="9">
    <source>
        <dbReference type="PIRNR" id="PIRNR036510"/>
    </source>
</evidence>
<keyword evidence="2 9" id="KW-0827">Tyrosine biosynthesis</keyword>
<evidence type="ECO:0000256" key="5">
    <source>
        <dbReference type="ARBA" id="ARBA00023002"/>
    </source>
</evidence>
<dbReference type="InterPro" id="IPR028939">
    <property type="entry name" value="P5C_Rdtase_cat_N"/>
</dbReference>
<organism evidence="11 12">
    <name type="scientific">Geotrichum candidum</name>
    <name type="common">Oospora lactis</name>
    <name type="synonym">Dipodascus geotrichum</name>
    <dbReference type="NCBI Taxonomy" id="1173061"/>
    <lineage>
        <taxon>Eukaryota</taxon>
        <taxon>Fungi</taxon>
        <taxon>Dikarya</taxon>
        <taxon>Ascomycota</taxon>
        <taxon>Saccharomycotina</taxon>
        <taxon>Dipodascomycetes</taxon>
        <taxon>Dipodascales</taxon>
        <taxon>Dipodascaceae</taxon>
        <taxon>Geotrichum</taxon>
    </lineage>
</organism>
<dbReference type="InterPro" id="IPR050812">
    <property type="entry name" value="Preph/Arog_dehydrog"/>
</dbReference>